<evidence type="ECO:0000313" key="3">
    <source>
        <dbReference type="Proteomes" id="UP000254821"/>
    </source>
</evidence>
<protein>
    <submittedName>
        <fullName evidence="2">Macrolide export ATP-binding/permease protein MacB</fullName>
        <ecNumber evidence="2">3.6.3.-</ecNumber>
    </submittedName>
</protein>
<dbReference type="InterPro" id="IPR027417">
    <property type="entry name" value="P-loop_NTPase"/>
</dbReference>
<dbReference type="GO" id="GO:0016787">
    <property type="term" value="F:hydrolase activity"/>
    <property type="evidence" value="ECO:0007669"/>
    <property type="project" value="UniProtKB-KW"/>
</dbReference>
<dbReference type="GO" id="GO:0005524">
    <property type="term" value="F:ATP binding"/>
    <property type="evidence" value="ECO:0007669"/>
    <property type="project" value="UniProtKB-KW"/>
</dbReference>
<keyword evidence="2" id="KW-0547">Nucleotide-binding</keyword>
<evidence type="ECO:0000256" key="1">
    <source>
        <dbReference type="SAM" id="Phobius"/>
    </source>
</evidence>
<dbReference type="AlphaFoldDB" id="A0A377PGQ7"/>
<dbReference type="EC" id="3.6.3.-" evidence="2"/>
<reference evidence="2 3" key="1">
    <citation type="submission" date="2018-06" db="EMBL/GenBank/DDBJ databases">
        <authorList>
            <consortium name="Pathogen Informatics"/>
            <person name="Doyle S."/>
        </authorList>
    </citation>
    <scope>NUCLEOTIDE SEQUENCE [LARGE SCALE GENOMIC DNA]</scope>
    <source>
        <strain evidence="2 3">NCTC8105</strain>
    </source>
</reference>
<dbReference type="SUPFAM" id="SSF52540">
    <property type="entry name" value="P-loop containing nucleoside triphosphate hydrolases"/>
    <property type="match status" value="1"/>
</dbReference>
<gene>
    <name evidence="2" type="primary">macB_2</name>
    <name evidence="2" type="ORF">NCTC8105_01372</name>
</gene>
<accession>A0A377PGQ7</accession>
<evidence type="ECO:0000313" key="2">
    <source>
        <dbReference type="EMBL" id="STQ79302.1"/>
    </source>
</evidence>
<feature type="transmembrane region" description="Helical" evidence="1">
    <location>
        <begin position="90"/>
        <end position="109"/>
    </location>
</feature>
<keyword evidence="1" id="KW-0812">Transmembrane</keyword>
<proteinExistence type="predicted"/>
<dbReference type="Proteomes" id="UP000254821">
    <property type="component" value="Unassembled WGS sequence"/>
</dbReference>
<organism evidence="2 3">
    <name type="scientific">Hafnia alvei</name>
    <dbReference type="NCBI Taxonomy" id="569"/>
    <lineage>
        <taxon>Bacteria</taxon>
        <taxon>Pseudomonadati</taxon>
        <taxon>Pseudomonadota</taxon>
        <taxon>Gammaproteobacteria</taxon>
        <taxon>Enterobacterales</taxon>
        <taxon>Hafniaceae</taxon>
        <taxon>Hafnia</taxon>
    </lineage>
</organism>
<keyword evidence="2" id="KW-0378">Hydrolase</keyword>
<sequence>MGVLHQLHADGHTVIIVTHDHGVAKQAQRIVEISDGRIIADEINQSCPEDRLAQHIPVVRDNGRASLWRSIHESMRMAWRSLLGHRMRTFLSMLGIIIGISSVVSSMAVGEGARPDHHE</sequence>
<keyword evidence="1" id="KW-0472">Membrane</keyword>
<dbReference type="Gene3D" id="3.40.50.300">
    <property type="entry name" value="P-loop containing nucleotide triphosphate hydrolases"/>
    <property type="match status" value="1"/>
</dbReference>
<keyword evidence="1" id="KW-1133">Transmembrane helix</keyword>
<dbReference type="EMBL" id="UGHP01000001">
    <property type="protein sequence ID" value="STQ79302.1"/>
    <property type="molecule type" value="Genomic_DNA"/>
</dbReference>
<keyword evidence="2" id="KW-0067">ATP-binding</keyword>
<name>A0A377PGQ7_HAFAL</name>